<evidence type="ECO:0000256" key="9">
    <source>
        <dbReference type="SAM" id="Coils"/>
    </source>
</evidence>
<evidence type="ECO:0000256" key="8">
    <source>
        <dbReference type="ARBA" id="ARBA00023328"/>
    </source>
</evidence>
<keyword evidence="7" id="KW-0131">Cell cycle</keyword>
<evidence type="ECO:0000256" key="5">
    <source>
        <dbReference type="ARBA" id="ARBA00022776"/>
    </source>
</evidence>
<keyword evidence="5" id="KW-0498">Mitosis</keyword>
<keyword evidence="3" id="KW-0158">Chromosome</keyword>
<organism evidence="11 12">
    <name type="scientific">Panagrellus redivivus</name>
    <name type="common">Microworm</name>
    <dbReference type="NCBI Taxonomy" id="6233"/>
    <lineage>
        <taxon>Eukaryota</taxon>
        <taxon>Metazoa</taxon>
        <taxon>Ecdysozoa</taxon>
        <taxon>Nematoda</taxon>
        <taxon>Chromadorea</taxon>
        <taxon>Rhabditida</taxon>
        <taxon>Tylenchina</taxon>
        <taxon>Panagrolaimomorpha</taxon>
        <taxon>Panagrolaimoidea</taxon>
        <taxon>Panagrolaimidae</taxon>
        <taxon>Panagrellus</taxon>
    </lineage>
</organism>
<evidence type="ECO:0000256" key="7">
    <source>
        <dbReference type="ARBA" id="ARBA00023306"/>
    </source>
</evidence>
<keyword evidence="6 9" id="KW-0175">Coiled coil</keyword>
<dbReference type="InterPro" id="IPR038275">
    <property type="entry name" value="Nuf2_N_sf"/>
</dbReference>
<dbReference type="Proteomes" id="UP000492821">
    <property type="component" value="Unassembled WGS sequence"/>
</dbReference>
<dbReference type="WBParaSite" id="Pan_g707.t1">
    <property type="protein sequence ID" value="Pan_g707.t1"/>
    <property type="gene ID" value="Pan_g707"/>
</dbReference>
<keyword evidence="8" id="KW-0137">Centromere</keyword>
<evidence type="ECO:0000313" key="11">
    <source>
        <dbReference type="Proteomes" id="UP000492821"/>
    </source>
</evidence>
<comment type="similarity">
    <text evidence="2">Belongs to the NUF2 family.</text>
</comment>
<dbReference type="Pfam" id="PF03800">
    <property type="entry name" value="Nuf2"/>
    <property type="match status" value="1"/>
</dbReference>
<reference evidence="11" key="1">
    <citation type="journal article" date="2013" name="Genetics">
        <title>The draft genome and transcriptome of Panagrellus redivivus are shaped by the harsh demands of a free-living lifestyle.</title>
        <authorList>
            <person name="Srinivasan J."/>
            <person name="Dillman A.R."/>
            <person name="Macchietto M.G."/>
            <person name="Heikkinen L."/>
            <person name="Lakso M."/>
            <person name="Fracchia K.M."/>
            <person name="Antoshechkin I."/>
            <person name="Mortazavi A."/>
            <person name="Wong G."/>
            <person name="Sternberg P.W."/>
        </authorList>
    </citation>
    <scope>NUCLEOTIDE SEQUENCE [LARGE SCALE GENOMIC DNA]</scope>
    <source>
        <strain evidence="11">MT8872</strain>
    </source>
</reference>
<keyword evidence="4" id="KW-0132">Cell division</keyword>
<dbReference type="InterPro" id="IPR005549">
    <property type="entry name" value="Kinetochore_Nuf2_N"/>
</dbReference>
<accession>A0A7E4W7M6</accession>
<keyword evidence="11" id="KW-1185">Reference proteome</keyword>
<name>A0A7E4W7M6_PANRE</name>
<reference evidence="12" key="2">
    <citation type="submission" date="2020-10" db="UniProtKB">
        <authorList>
            <consortium name="WormBaseParasite"/>
        </authorList>
    </citation>
    <scope>IDENTIFICATION</scope>
</reference>
<feature type="domain" description="Kinetochore protein Nuf2 N-terminal" evidence="10">
    <location>
        <begin position="17"/>
        <end position="139"/>
    </location>
</feature>
<evidence type="ECO:0000313" key="12">
    <source>
        <dbReference type="WBParaSite" id="Pan_g707.t1"/>
    </source>
</evidence>
<evidence type="ECO:0000256" key="6">
    <source>
        <dbReference type="ARBA" id="ARBA00023054"/>
    </source>
</evidence>
<feature type="coiled-coil region" evidence="9">
    <location>
        <begin position="174"/>
        <end position="292"/>
    </location>
</feature>
<evidence type="ECO:0000256" key="2">
    <source>
        <dbReference type="ARBA" id="ARBA00005498"/>
    </source>
</evidence>
<dbReference type="AlphaFoldDB" id="A0A7E4W7M6"/>
<comment type="subcellular location">
    <subcellularLocation>
        <location evidence="1">Chromosome</location>
        <location evidence="1">Centromere</location>
    </subcellularLocation>
</comment>
<evidence type="ECO:0000256" key="1">
    <source>
        <dbReference type="ARBA" id="ARBA00004584"/>
    </source>
</evidence>
<sequence length="476" mass="54128">MNSSNRPVHTLPENSISDKEIVTFFNAKFPNVSLDLAGLRNVKGKTVEDCLIALLSTIYGLEASFFNDESDPQHRILTLVSLMQRAVGDFNPDFGICFTVTDLLFPKPTRIVKFLGLLIEFYQFVEQESGFIDDVLNEVNTFNQKQTEVKQSVHNLQNIYDREMALIQEDEQAIAELIGQQQAASLEMEELVAQKEKLKSESIECEELITAGVAKCGQLENTVEELKIESANLNDEIIQSPEQLFADIAQAETELKEAKETVNNLKRQLRENDNHKHEIEVLREQCNSAHADITATIKTNMDNVSKYRAEEAQAAESLKKKQELVSAIDRHHEDIKSQCDAEIVALRDNIAITEGKVQNVLRQIEIHLKNAEELEEFNPAHEEAIKTEKLKQIKTELVKMHEDHAAFLSRINAKKQALKNKVADAENKHNYMVKFVDKCIDNVESHPIVIEIKKAVDYIAKLENKKKQLQKNESLL</sequence>
<protein>
    <submittedName>
        <fullName evidence="12">Nuf2 domain-containing protein</fullName>
    </submittedName>
</protein>
<dbReference type="Gene3D" id="1.10.418.60">
    <property type="entry name" value="Ncd80 complex, Nuf2 subunit"/>
    <property type="match status" value="1"/>
</dbReference>
<evidence type="ECO:0000256" key="4">
    <source>
        <dbReference type="ARBA" id="ARBA00022618"/>
    </source>
</evidence>
<proteinExistence type="inferred from homology"/>
<evidence type="ECO:0000256" key="3">
    <source>
        <dbReference type="ARBA" id="ARBA00022454"/>
    </source>
</evidence>
<evidence type="ECO:0000259" key="10">
    <source>
        <dbReference type="Pfam" id="PF03800"/>
    </source>
</evidence>
<dbReference type="GO" id="GO:0031262">
    <property type="term" value="C:Ndc80 complex"/>
    <property type="evidence" value="ECO:0007669"/>
    <property type="project" value="InterPro"/>
</dbReference>
<dbReference type="GO" id="GO:0051301">
    <property type="term" value="P:cell division"/>
    <property type="evidence" value="ECO:0007669"/>
    <property type="project" value="UniProtKB-KW"/>
</dbReference>